<name>A0AAN9S9U1_PSOTE</name>
<comment type="caution">
    <text evidence="1">The sequence shown here is derived from an EMBL/GenBank/DDBJ whole genome shotgun (WGS) entry which is preliminary data.</text>
</comment>
<reference evidence="1 2" key="1">
    <citation type="submission" date="2024-01" db="EMBL/GenBank/DDBJ databases">
        <title>The genomes of 5 underutilized Papilionoideae crops provide insights into root nodulation and disease resistanc.</title>
        <authorList>
            <person name="Jiang F."/>
        </authorList>
    </citation>
    <scope>NUCLEOTIDE SEQUENCE [LARGE SCALE GENOMIC DNA]</scope>
    <source>
        <strain evidence="1">DUOXIRENSHENG_FW03</strain>
        <tissue evidence="1">Leaves</tissue>
    </source>
</reference>
<proteinExistence type="predicted"/>
<dbReference type="AlphaFoldDB" id="A0AAN9S9U1"/>
<dbReference type="Proteomes" id="UP001386955">
    <property type="component" value="Unassembled WGS sequence"/>
</dbReference>
<protein>
    <submittedName>
        <fullName evidence="1">Uncharacterized protein</fullName>
    </submittedName>
</protein>
<sequence>MVIPLAYLSMSSLHDNQFLKGSRPAFTLRMAIRETQLVYTDFHVPYEDVIKLKSHPLHVFNSYKPHKPKSLSFSVHFVWNDHLLYDPIALKHLPLSLALKSYGKWVKKNEEIISLHAL</sequence>
<organism evidence="1 2">
    <name type="scientific">Psophocarpus tetragonolobus</name>
    <name type="common">Winged bean</name>
    <name type="synonym">Dolichos tetragonolobus</name>
    <dbReference type="NCBI Taxonomy" id="3891"/>
    <lineage>
        <taxon>Eukaryota</taxon>
        <taxon>Viridiplantae</taxon>
        <taxon>Streptophyta</taxon>
        <taxon>Embryophyta</taxon>
        <taxon>Tracheophyta</taxon>
        <taxon>Spermatophyta</taxon>
        <taxon>Magnoliopsida</taxon>
        <taxon>eudicotyledons</taxon>
        <taxon>Gunneridae</taxon>
        <taxon>Pentapetalae</taxon>
        <taxon>rosids</taxon>
        <taxon>fabids</taxon>
        <taxon>Fabales</taxon>
        <taxon>Fabaceae</taxon>
        <taxon>Papilionoideae</taxon>
        <taxon>50 kb inversion clade</taxon>
        <taxon>NPAAA clade</taxon>
        <taxon>indigoferoid/millettioid clade</taxon>
        <taxon>Phaseoleae</taxon>
        <taxon>Psophocarpus</taxon>
    </lineage>
</organism>
<dbReference type="EMBL" id="JAYMYS010000005">
    <property type="protein sequence ID" value="KAK7392012.1"/>
    <property type="molecule type" value="Genomic_DNA"/>
</dbReference>
<evidence type="ECO:0000313" key="2">
    <source>
        <dbReference type="Proteomes" id="UP001386955"/>
    </source>
</evidence>
<keyword evidence="2" id="KW-1185">Reference proteome</keyword>
<gene>
    <name evidence="1" type="ORF">VNO78_20438</name>
</gene>
<evidence type="ECO:0000313" key="1">
    <source>
        <dbReference type="EMBL" id="KAK7392012.1"/>
    </source>
</evidence>
<accession>A0AAN9S9U1</accession>